<evidence type="ECO:0000313" key="2">
    <source>
        <dbReference type="Proteomes" id="UP001622496"/>
    </source>
</evidence>
<keyword evidence="1" id="KW-0614">Plasmid</keyword>
<gene>
    <name evidence="1" type="ORF">OG560_33920</name>
</gene>
<organism evidence="1 2">
    <name type="scientific">[Kitasatospora] papulosa</name>
    <dbReference type="NCBI Taxonomy" id="1464011"/>
    <lineage>
        <taxon>Bacteria</taxon>
        <taxon>Bacillati</taxon>
        <taxon>Actinomycetota</taxon>
        <taxon>Actinomycetes</taxon>
        <taxon>Kitasatosporales</taxon>
        <taxon>Streptomycetaceae</taxon>
        <taxon>Streptomyces</taxon>
    </lineage>
</organism>
<reference evidence="1 2" key="1">
    <citation type="submission" date="2022-10" db="EMBL/GenBank/DDBJ databases">
        <title>The complete genomes of actinobacterial strains from the NBC collection.</title>
        <authorList>
            <person name="Joergensen T.S."/>
            <person name="Alvarez Arevalo M."/>
            <person name="Sterndorff E.B."/>
            <person name="Faurdal D."/>
            <person name="Vuksanovic O."/>
            <person name="Mourched A.-S."/>
            <person name="Charusanti P."/>
            <person name="Shaw S."/>
            <person name="Blin K."/>
            <person name="Weber T."/>
        </authorList>
    </citation>
    <scope>NUCLEOTIDE SEQUENCE [LARGE SCALE GENOMIC DNA]</scope>
    <source>
        <strain evidence="1 2">NBC_00185</strain>
        <plasmid evidence="1 2">unnamed1</plasmid>
    </source>
</reference>
<keyword evidence="2" id="KW-1185">Reference proteome</keyword>
<protein>
    <submittedName>
        <fullName evidence="1">Uncharacterized protein</fullName>
    </submittedName>
</protein>
<dbReference type="EMBL" id="CP108136">
    <property type="protein sequence ID" value="WTP70457.1"/>
    <property type="molecule type" value="Genomic_DNA"/>
</dbReference>
<dbReference type="RefSeq" id="WP_406189591.1">
    <property type="nucleotide sequence ID" value="NZ_CP108136.1"/>
</dbReference>
<dbReference type="Proteomes" id="UP001622496">
    <property type="component" value="Plasmid unnamed1"/>
</dbReference>
<evidence type="ECO:0000313" key="1">
    <source>
        <dbReference type="EMBL" id="WTP70457.1"/>
    </source>
</evidence>
<proteinExistence type="predicted"/>
<name>A0ABZ1KF68_9ACTN</name>
<sequence>MTALRELIQLLPQDDWAVRVVGDTNCGRSGRRFSRSTGGGD</sequence>
<geneLocation type="plasmid" evidence="1 2">
    <name>unnamed1</name>
</geneLocation>
<accession>A0ABZ1KF68</accession>